<dbReference type="InterPro" id="IPR029044">
    <property type="entry name" value="Nucleotide-diphossugar_trans"/>
</dbReference>
<dbReference type="PANTHER" id="PTHR35105">
    <property type="entry name" value="EXPRESSED PROTEIN"/>
    <property type="match status" value="1"/>
</dbReference>
<dbReference type="PANTHER" id="PTHR35105:SF2">
    <property type="entry name" value="PROTEIN CDI"/>
    <property type="match status" value="1"/>
</dbReference>
<dbReference type="Proteomes" id="UP001596457">
    <property type="component" value="Unassembled WGS sequence"/>
</dbReference>
<accession>A0ABW2SD39</accession>
<reference evidence="2" key="1">
    <citation type="journal article" date="2019" name="Int. J. Syst. Evol. Microbiol.">
        <title>The Global Catalogue of Microorganisms (GCM) 10K type strain sequencing project: providing services to taxonomists for standard genome sequencing and annotation.</title>
        <authorList>
            <consortium name="The Broad Institute Genomics Platform"/>
            <consortium name="The Broad Institute Genome Sequencing Center for Infectious Disease"/>
            <person name="Wu L."/>
            <person name="Ma J."/>
        </authorList>
    </citation>
    <scope>NUCLEOTIDE SEQUENCE [LARGE SCALE GENOMIC DNA]</scope>
    <source>
        <strain evidence="2">CCUG 53903</strain>
    </source>
</reference>
<protein>
    <submittedName>
        <fullName evidence="1">Glycosyltransferase</fullName>
    </submittedName>
</protein>
<evidence type="ECO:0000313" key="1">
    <source>
        <dbReference type="EMBL" id="MFC7461425.1"/>
    </source>
</evidence>
<comment type="caution">
    <text evidence="1">The sequence shown here is derived from an EMBL/GenBank/DDBJ whole genome shotgun (WGS) entry which is preliminary data.</text>
</comment>
<sequence>MIRIFIGYDPRETVAWHVLTHSILARSSQPVSFVPLALNNLQGLMWRERNPLQSTEFSFSRFLTPYLSGYEGWALFMDCDMLVLDDIAKLWALRDDRFAVMCVQHDHQPNETVKFLNQPQTAYGKKNWSSVMLFNNARCKALTPDYVNTASGLELHQFKWLDDDTLIGELPKAWNHLVGYEPHAEGMSNVHFTLGGPYFNEFAECAYAKEWNIARTSMSRVDQRT</sequence>
<proteinExistence type="predicted"/>
<dbReference type="SUPFAM" id="SSF53448">
    <property type="entry name" value="Nucleotide-diphospho-sugar transferases"/>
    <property type="match status" value="1"/>
</dbReference>
<dbReference type="RefSeq" id="WP_382201602.1">
    <property type="nucleotide sequence ID" value="NZ_JBHTBZ010000039.1"/>
</dbReference>
<gene>
    <name evidence="1" type="ORF">ACFQU0_13410</name>
</gene>
<dbReference type="Gene3D" id="3.90.550.10">
    <property type="entry name" value="Spore Coat Polysaccharide Biosynthesis Protein SpsA, Chain A"/>
    <property type="match status" value="1"/>
</dbReference>
<name>A0ABW2SD39_9BURK</name>
<keyword evidence="2" id="KW-1185">Reference proteome</keyword>
<evidence type="ECO:0000313" key="2">
    <source>
        <dbReference type="Proteomes" id="UP001596457"/>
    </source>
</evidence>
<organism evidence="1 2">
    <name type="scientific">Hydrogenophaga defluvii</name>
    <dbReference type="NCBI Taxonomy" id="249410"/>
    <lineage>
        <taxon>Bacteria</taxon>
        <taxon>Pseudomonadati</taxon>
        <taxon>Pseudomonadota</taxon>
        <taxon>Betaproteobacteria</taxon>
        <taxon>Burkholderiales</taxon>
        <taxon>Comamonadaceae</taxon>
        <taxon>Hydrogenophaga</taxon>
    </lineage>
</organism>
<dbReference type="EMBL" id="JBHTBZ010000039">
    <property type="protein sequence ID" value="MFC7461425.1"/>
    <property type="molecule type" value="Genomic_DNA"/>
</dbReference>